<dbReference type="Proteomes" id="UP000595437">
    <property type="component" value="Chromosome 21"/>
</dbReference>
<reference evidence="2" key="1">
    <citation type="submission" date="2021-01" db="EMBL/GenBank/DDBJ databases">
        <title>Caligus Genome Assembly.</title>
        <authorList>
            <person name="Gallardo-Escarate C."/>
        </authorList>
    </citation>
    <scope>NUCLEOTIDE SEQUENCE [LARGE SCALE GENOMIC DNA]</scope>
</reference>
<keyword evidence="2" id="KW-1185">Reference proteome</keyword>
<name>A0A7T8JTB3_CALRO</name>
<evidence type="ECO:0000313" key="2">
    <source>
        <dbReference type="Proteomes" id="UP000595437"/>
    </source>
</evidence>
<gene>
    <name evidence="1" type="ORF">FKW44_025078</name>
</gene>
<organism evidence="1 2">
    <name type="scientific">Caligus rogercresseyi</name>
    <name type="common">Sea louse</name>
    <dbReference type="NCBI Taxonomy" id="217165"/>
    <lineage>
        <taxon>Eukaryota</taxon>
        <taxon>Metazoa</taxon>
        <taxon>Ecdysozoa</taxon>
        <taxon>Arthropoda</taxon>
        <taxon>Crustacea</taxon>
        <taxon>Multicrustacea</taxon>
        <taxon>Hexanauplia</taxon>
        <taxon>Copepoda</taxon>
        <taxon>Siphonostomatoida</taxon>
        <taxon>Caligidae</taxon>
        <taxon>Caligus</taxon>
    </lineage>
</organism>
<proteinExistence type="predicted"/>
<protein>
    <submittedName>
        <fullName evidence="1">Uncharacterized protein</fullName>
    </submittedName>
</protein>
<dbReference type="AlphaFoldDB" id="A0A7T8JTB3"/>
<evidence type="ECO:0000313" key="1">
    <source>
        <dbReference type="EMBL" id="QQP31469.1"/>
    </source>
</evidence>
<sequence length="83" mass="9112">MTCFVGLVWQGSTCDDILKDQIEMDIIQGRLGLNAGKRDSIAQITTIESPFDCYGSPRWSLREEAEKFAGASGRHISGLEYAG</sequence>
<dbReference type="EMBL" id="CP045910">
    <property type="protein sequence ID" value="QQP31469.1"/>
    <property type="molecule type" value="Genomic_DNA"/>
</dbReference>
<accession>A0A7T8JTB3</accession>